<dbReference type="Proteomes" id="UP000734271">
    <property type="component" value="Unassembled WGS sequence"/>
</dbReference>
<organism evidence="1 2">
    <name type="scientific">Anaerococcus murdochii</name>
    <dbReference type="NCBI Taxonomy" id="411577"/>
    <lineage>
        <taxon>Bacteria</taxon>
        <taxon>Bacillati</taxon>
        <taxon>Bacillota</taxon>
        <taxon>Tissierellia</taxon>
        <taxon>Tissierellales</taxon>
        <taxon>Peptoniphilaceae</taxon>
        <taxon>Anaerococcus</taxon>
    </lineage>
</organism>
<comment type="caution">
    <text evidence="1">The sequence shown here is derived from an EMBL/GenBank/DDBJ whole genome shotgun (WGS) entry which is preliminary data.</text>
</comment>
<reference evidence="1 2" key="1">
    <citation type="submission" date="2021-08" db="EMBL/GenBank/DDBJ databases">
        <title>FDA dAtabase for Regulatory Grade micrObial Sequences (FDA-ARGOS): Supporting development and validation of Infectious Disease Dx tests.</title>
        <authorList>
            <person name="Sproer C."/>
            <person name="Gronow S."/>
            <person name="Severitt S."/>
            <person name="Schroder I."/>
            <person name="Tallon L."/>
            <person name="Sadzewicz L."/>
            <person name="Zhao X."/>
            <person name="Boylan J."/>
            <person name="Ott S."/>
            <person name="Bowen H."/>
            <person name="Vavikolanu K."/>
            <person name="Hazen T."/>
            <person name="Aluvathingal J."/>
            <person name="Nadendla S."/>
            <person name="Lowell S."/>
            <person name="Myers T."/>
            <person name="Yan Y."/>
            <person name="Sichtig H."/>
        </authorList>
    </citation>
    <scope>NUCLEOTIDE SEQUENCE [LARGE SCALE GENOMIC DNA]</scope>
    <source>
        <strain evidence="1 2">FDAARGOS_1460</strain>
    </source>
</reference>
<gene>
    <name evidence="1" type="ORF">K8P03_05220</name>
</gene>
<dbReference type="EMBL" id="JAIPME010000002">
    <property type="protein sequence ID" value="MBZ2386699.1"/>
    <property type="molecule type" value="Genomic_DNA"/>
</dbReference>
<keyword evidence="2" id="KW-1185">Reference proteome</keyword>
<sequence>MYQYEDFINDKLEELTDDELIKVVNKYPQERIGKIYYNHEHFVDNFCKSKKQIDETYNLEAYNTKDPFVYTECDYLPISIDRDELDMLAYRIIDKLVEDGWMLEEFKEMEN</sequence>
<protein>
    <submittedName>
        <fullName evidence="1">Uncharacterized protein</fullName>
    </submittedName>
</protein>
<dbReference type="RefSeq" id="WP_223419035.1">
    <property type="nucleotide sequence ID" value="NZ_JAIPME010000002.1"/>
</dbReference>
<accession>A0ABS7SYT4</accession>
<name>A0ABS7SYT4_9FIRM</name>
<evidence type="ECO:0000313" key="2">
    <source>
        <dbReference type="Proteomes" id="UP000734271"/>
    </source>
</evidence>
<evidence type="ECO:0000313" key="1">
    <source>
        <dbReference type="EMBL" id="MBZ2386699.1"/>
    </source>
</evidence>
<proteinExistence type="predicted"/>